<dbReference type="PANTHER" id="PTHR45431">
    <property type="entry name" value="RHODANESE-LIKE DOMAIN-CONTAINING PROTEIN 15, CHLOROPLASTIC"/>
    <property type="match status" value="1"/>
</dbReference>
<dbReference type="EMBL" id="BMQL01000011">
    <property type="protein sequence ID" value="GGR09535.1"/>
    <property type="molecule type" value="Genomic_DNA"/>
</dbReference>
<organism evidence="2 3">
    <name type="scientific">Deinococcus ruber</name>
    <dbReference type="NCBI Taxonomy" id="1848197"/>
    <lineage>
        <taxon>Bacteria</taxon>
        <taxon>Thermotogati</taxon>
        <taxon>Deinococcota</taxon>
        <taxon>Deinococci</taxon>
        <taxon>Deinococcales</taxon>
        <taxon>Deinococcaceae</taxon>
        <taxon>Deinococcus</taxon>
    </lineage>
</organism>
<dbReference type="AlphaFoldDB" id="A0A918C7H5"/>
<accession>A0A918C7H5</accession>
<dbReference type="Gene3D" id="3.40.250.10">
    <property type="entry name" value="Rhodanese-like domain"/>
    <property type="match status" value="1"/>
</dbReference>
<dbReference type="Pfam" id="PF00581">
    <property type="entry name" value="Rhodanese"/>
    <property type="match status" value="1"/>
</dbReference>
<dbReference type="SMART" id="SM00450">
    <property type="entry name" value="RHOD"/>
    <property type="match status" value="1"/>
</dbReference>
<name>A0A918C7H5_9DEIO</name>
<dbReference type="GO" id="GO:0004792">
    <property type="term" value="F:thiosulfate-cyanide sulfurtransferase activity"/>
    <property type="evidence" value="ECO:0007669"/>
    <property type="project" value="InterPro"/>
</dbReference>
<dbReference type="InterPro" id="IPR001763">
    <property type="entry name" value="Rhodanese-like_dom"/>
</dbReference>
<dbReference type="InterPro" id="IPR036873">
    <property type="entry name" value="Rhodanese-like_dom_sf"/>
</dbReference>
<dbReference type="CDD" id="cd00158">
    <property type="entry name" value="RHOD"/>
    <property type="match status" value="1"/>
</dbReference>
<evidence type="ECO:0000259" key="1">
    <source>
        <dbReference type="PROSITE" id="PS50206"/>
    </source>
</evidence>
<dbReference type="PANTHER" id="PTHR45431:SF3">
    <property type="entry name" value="RHODANESE-LIKE DOMAIN-CONTAINING PROTEIN 15, CHLOROPLASTIC"/>
    <property type="match status" value="1"/>
</dbReference>
<dbReference type="InterPro" id="IPR052367">
    <property type="entry name" value="Thiosulfate_ST/Rhodanese-like"/>
</dbReference>
<evidence type="ECO:0000313" key="3">
    <source>
        <dbReference type="Proteomes" id="UP000603865"/>
    </source>
</evidence>
<evidence type="ECO:0000313" key="2">
    <source>
        <dbReference type="EMBL" id="GGR09535.1"/>
    </source>
</evidence>
<reference evidence="2" key="2">
    <citation type="submission" date="2020-09" db="EMBL/GenBank/DDBJ databases">
        <authorList>
            <person name="Sun Q."/>
            <person name="Ohkuma M."/>
        </authorList>
    </citation>
    <scope>NUCLEOTIDE SEQUENCE</scope>
    <source>
        <strain evidence="2">JCM 31311</strain>
    </source>
</reference>
<comment type="caution">
    <text evidence="2">The sequence shown here is derived from an EMBL/GenBank/DDBJ whole genome shotgun (WGS) entry which is preliminary data.</text>
</comment>
<dbReference type="PROSITE" id="PS00380">
    <property type="entry name" value="RHODANESE_1"/>
    <property type="match status" value="1"/>
</dbReference>
<dbReference type="Proteomes" id="UP000603865">
    <property type="component" value="Unassembled WGS sequence"/>
</dbReference>
<dbReference type="PROSITE" id="PS50206">
    <property type="entry name" value="RHODANESE_3"/>
    <property type="match status" value="1"/>
</dbReference>
<gene>
    <name evidence="2" type="ORF">GCM10008957_22840</name>
</gene>
<reference evidence="2" key="1">
    <citation type="journal article" date="2014" name="Int. J. Syst. Evol. Microbiol.">
        <title>Complete genome sequence of Corynebacterium casei LMG S-19264T (=DSM 44701T), isolated from a smear-ripened cheese.</title>
        <authorList>
            <consortium name="US DOE Joint Genome Institute (JGI-PGF)"/>
            <person name="Walter F."/>
            <person name="Albersmeier A."/>
            <person name="Kalinowski J."/>
            <person name="Ruckert C."/>
        </authorList>
    </citation>
    <scope>NUCLEOTIDE SEQUENCE</scope>
    <source>
        <strain evidence="2">JCM 31311</strain>
    </source>
</reference>
<dbReference type="SUPFAM" id="SSF52821">
    <property type="entry name" value="Rhodanese/Cell cycle control phosphatase"/>
    <property type="match status" value="1"/>
</dbReference>
<keyword evidence="3" id="KW-1185">Reference proteome</keyword>
<proteinExistence type="predicted"/>
<feature type="domain" description="Rhodanese" evidence="1">
    <location>
        <begin position="13"/>
        <end position="99"/>
    </location>
</feature>
<dbReference type="RefSeq" id="WP_189090450.1">
    <property type="nucleotide sequence ID" value="NZ_BMQL01000011.1"/>
</dbReference>
<dbReference type="InterPro" id="IPR001307">
    <property type="entry name" value="Thiosulphate_STrfase_CS"/>
</dbReference>
<protein>
    <recommendedName>
        <fullName evidence="1">Rhodanese domain-containing protein</fullName>
    </recommendedName>
</protein>
<sequence>MQDIFPNEVGQWQRRGAKIIDVREPAEYAGGHLPGAVNVPLADLTLIPEWSASPVVVVCASGGRSARAAALLEEAGHPEVANLLGGTFGWMEEGRSVEFPEVDVHDQH</sequence>